<evidence type="ECO:0000256" key="2">
    <source>
        <dbReference type="ARBA" id="ARBA00007879"/>
    </source>
</evidence>
<keyword evidence="6" id="KW-0408">Iron</keyword>
<feature type="compositionally biased region" description="Basic and acidic residues" evidence="8">
    <location>
        <begin position="37"/>
        <end position="49"/>
    </location>
</feature>
<dbReference type="OrthoDB" id="412814at2759"/>
<evidence type="ECO:0000256" key="7">
    <source>
        <dbReference type="ARBA" id="ARBA00023242"/>
    </source>
</evidence>
<dbReference type="InterPro" id="IPR005123">
    <property type="entry name" value="Oxoglu/Fe-dep_dioxygenase_dom"/>
</dbReference>
<evidence type="ECO:0000256" key="8">
    <source>
        <dbReference type="SAM" id="MobiDB-lite"/>
    </source>
</evidence>
<dbReference type="Pfam" id="PF13532">
    <property type="entry name" value="2OG-FeII_Oxy_2"/>
    <property type="match status" value="1"/>
</dbReference>
<dbReference type="Gene3D" id="2.60.120.590">
    <property type="entry name" value="Alpha-ketoglutarate-dependent dioxygenase AlkB-like"/>
    <property type="match status" value="1"/>
</dbReference>
<organism evidence="10 11">
    <name type="scientific">Hondaea fermentalgiana</name>
    <dbReference type="NCBI Taxonomy" id="2315210"/>
    <lineage>
        <taxon>Eukaryota</taxon>
        <taxon>Sar</taxon>
        <taxon>Stramenopiles</taxon>
        <taxon>Bigyra</taxon>
        <taxon>Labyrinthulomycetes</taxon>
        <taxon>Thraustochytrida</taxon>
        <taxon>Thraustochytriidae</taxon>
        <taxon>Hondaea</taxon>
    </lineage>
</organism>
<keyword evidence="4 10" id="KW-0223">Dioxygenase</keyword>
<dbReference type="InterPro" id="IPR037151">
    <property type="entry name" value="AlkB-like_sf"/>
</dbReference>
<evidence type="ECO:0000256" key="1">
    <source>
        <dbReference type="ARBA" id="ARBA00004123"/>
    </source>
</evidence>
<dbReference type="GO" id="GO:0046872">
    <property type="term" value="F:metal ion binding"/>
    <property type="evidence" value="ECO:0007669"/>
    <property type="project" value="UniProtKB-KW"/>
</dbReference>
<feature type="domain" description="Fe2OG dioxygenase" evidence="9">
    <location>
        <begin position="156"/>
        <end position="279"/>
    </location>
</feature>
<feature type="region of interest" description="Disordered" evidence="8">
    <location>
        <begin position="31"/>
        <end position="53"/>
    </location>
</feature>
<name>A0A2R5GWX9_9STRA</name>
<comment type="similarity">
    <text evidence="2">Belongs to the alkB family.</text>
</comment>
<evidence type="ECO:0000313" key="10">
    <source>
        <dbReference type="EMBL" id="GBG32444.1"/>
    </source>
</evidence>
<evidence type="ECO:0000256" key="4">
    <source>
        <dbReference type="ARBA" id="ARBA00022964"/>
    </source>
</evidence>
<evidence type="ECO:0000256" key="3">
    <source>
        <dbReference type="ARBA" id="ARBA00022723"/>
    </source>
</evidence>
<dbReference type="InParanoid" id="A0A2R5GWX9"/>
<dbReference type="GO" id="GO:0051213">
    <property type="term" value="F:dioxygenase activity"/>
    <property type="evidence" value="ECO:0007669"/>
    <property type="project" value="UniProtKB-KW"/>
</dbReference>
<keyword evidence="11" id="KW-1185">Reference proteome</keyword>
<comment type="caution">
    <text evidence="10">The sequence shown here is derived from an EMBL/GenBank/DDBJ whole genome shotgun (WGS) entry which is preliminary data.</text>
</comment>
<protein>
    <submittedName>
        <fullName evidence="10">Alpha-ketoglutarate-dependent dioxygenase alkB-like 6</fullName>
    </submittedName>
</protein>
<evidence type="ECO:0000256" key="6">
    <source>
        <dbReference type="ARBA" id="ARBA00023004"/>
    </source>
</evidence>
<evidence type="ECO:0000256" key="5">
    <source>
        <dbReference type="ARBA" id="ARBA00023002"/>
    </source>
</evidence>
<sequence>MDFMAMLREERRKAGLVAAAGSSKVSDRAVEVTAASKSKEERAAADPKPTETVPIDFPPFKHTVLAGATNAVLARDGLEAFRVHAASGLRDVWYIPNFCTVEEHDDMLEQTYSKAASWKDIRSRRLQCYREPEMPPWLDTLASSLVQAGIFSPAQRPNHALLNEYEPGQGILGHTDGPVYHSLVACISLGSPATFRFTERLLTDEIGVREARELATLLLQPRSLVVFAADAYREALHSVPALLEEVVSADVANIEAAQASVGDRIPRTTRVSITMRTEVVAPSPK</sequence>
<proteinExistence type="inferred from homology"/>
<dbReference type="PANTHER" id="PTHR46030:SF1">
    <property type="entry name" value="ALPHA-KETOGLUTARATE-DEPENDENT DIOXYGENASE ALKB HOMOLOG 6"/>
    <property type="match status" value="1"/>
</dbReference>
<evidence type="ECO:0000313" key="11">
    <source>
        <dbReference type="Proteomes" id="UP000241890"/>
    </source>
</evidence>
<reference evidence="10 11" key="1">
    <citation type="submission" date="2017-12" db="EMBL/GenBank/DDBJ databases">
        <title>Sequencing, de novo assembly and annotation of complete genome of a new Thraustochytrid species, strain FCC1311.</title>
        <authorList>
            <person name="Sedici K."/>
            <person name="Godart F."/>
            <person name="Aiese Cigliano R."/>
            <person name="Sanseverino W."/>
            <person name="Barakat M."/>
            <person name="Ortet P."/>
            <person name="Marechal E."/>
            <person name="Cagnac O."/>
            <person name="Amato A."/>
        </authorList>
    </citation>
    <scope>NUCLEOTIDE SEQUENCE [LARGE SCALE GENOMIC DNA]</scope>
</reference>
<dbReference type="PANTHER" id="PTHR46030">
    <property type="entry name" value="ALPHA-KETOGLUTARATE-DEPENDENT DIOXYGENASE ALKB HOMOLOG 6"/>
    <property type="match status" value="1"/>
</dbReference>
<dbReference type="EMBL" id="BEYU01000122">
    <property type="protein sequence ID" value="GBG32444.1"/>
    <property type="molecule type" value="Genomic_DNA"/>
</dbReference>
<keyword evidence="7" id="KW-0539">Nucleus</keyword>
<accession>A0A2R5GWX9</accession>
<dbReference type="InterPro" id="IPR027450">
    <property type="entry name" value="AlkB-like"/>
</dbReference>
<keyword evidence="3" id="KW-0479">Metal-binding</keyword>
<dbReference type="AlphaFoldDB" id="A0A2R5GWX9"/>
<gene>
    <name evidence="10" type="ORF">FCC1311_086692</name>
</gene>
<keyword evidence="5" id="KW-0560">Oxidoreductase</keyword>
<dbReference type="Proteomes" id="UP000241890">
    <property type="component" value="Unassembled WGS sequence"/>
</dbReference>
<dbReference type="PROSITE" id="PS51471">
    <property type="entry name" value="FE2OG_OXY"/>
    <property type="match status" value="1"/>
</dbReference>
<dbReference type="InterPro" id="IPR032862">
    <property type="entry name" value="ALKBH6"/>
</dbReference>
<comment type="subcellular location">
    <subcellularLocation>
        <location evidence="1">Nucleus</location>
    </subcellularLocation>
</comment>
<evidence type="ECO:0000259" key="9">
    <source>
        <dbReference type="PROSITE" id="PS51471"/>
    </source>
</evidence>
<dbReference type="SUPFAM" id="SSF51197">
    <property type="entry name" value="Clavaminate synthase-like"/>
    <property type="match status" value="1"/>
</dbReference>
<dbReference type="GO" id="GO:0005634">
    <property type="term" value="C:nucleus"/>
    <property type="evidence" value="ECO:0007669"/>
    <property type="project" value="UniProtKB-SubCell"/>
</dbReference>